<feature type="domain" description="DUF4005" evidence="5">
    <location>
        <begin position="324"/>
        <end position="382"/>
    </location>
</feature>
<dbReference type="STRING" id="3983.A0A2C9WNC3"/>
<evidence type="ECO:0000259" key="5">
    <source>
        <dbReference type="Pfam" id="PF13178"/>
    </source>
</evidence>
<evidence type="ECO:0000256" key="4">
    <source>
        <dbReference type="SAM" id="MobiDB-lite"/>
    </source>
</evidence>
<dbReference type="SMART" id="SM00015">
    <property type="entry name" value="IQ"/>
    <property type="match status" value="2"/>
</dbReference>
<dbReference type="InterPro" id="IPR025064">
    <property type="entry name" value="DUF4005"/>
</dbReference>
<dbReference type="PANTHER" id="PTHR32295">
    <property type="entry name" value="IQ-DOMAIN 5-RELATED"/>
    <property type="match status" value="1"/>
</dbReference>
<evidence type="ECO:0000313" key="7">
    <source>
        <dbReference type="Proteomes" id="UP000091857"/>
    </source>
</evidence>
<accession>A0A2C9WNC3</accession>
<keyword evidence="1" id="KW-0112">Calmodulin-binding</keyword>
<feature type="compositionally biased region" description="Low complexity" evidence="4">
    <location>
        <begin position="9"/>
        <end position="23"/>
    </location>
</feature>
<organism evidence="6 7">
    <name type="scientific">Manihot esculenta</name>
    <name type="common">Cassava</name>
    <name type="synonym">Jatropha manihot</name>
    <dbReference type="NCBI Taxonomy" id="3983"/>
    <lineage>
        <taxon>Eukaryota</taxon>
        <taxon>Viridiplantae</taxon>
        <taxon>Streptophyta</taxon>
        <taxon>Embryophyta</taxon>
        <taxon>Tracheophyta</taxon>
        <taxon>Spermatophyta</taxon>
        <taxon>Magnoliopsida</taxon>
        <taxon>eudicotyledons</taxon>
        <taxon>Gunneridae</taxon>
        <taxon>Pentapetalae</taxon>
        <taxon>rosids</taxon>
        <taxon>fabids</taxon>
        <taxon>Malpighiales</taxon>
        <taxon>Euphorbiaceae</taxon>
        <taxon>Crotonoideae</taxon>
        <taxon>Manihoteae</taxon>
        <taxon>Manihot</taxon>
    </lineage>
</organism>
<dbReference type="PROSITE" id="PS50096">
    <property type="entry name" value="IQ"/>
    <property type="match status" value="2"/>
</dbReference>
<evidence type="ECO:0000313" key="6">
    <source>
        <dbReference type="EMBL" id="OAY61364.1"/>
    </source>
</evidence>
<evidence type="ECO:0000256" key="1">
    <source>
        <dbReference type="ARBA" id="ARBA00022860"/>
    </source>
</evidence>
<feature type="region of interest" description="Disordered" evidence="4">
    <location>
        <begin position="1"/>
        <end position="66"/>
    </location>
</feature>
<evidence type="ECO:0000256" key="2">
    <source>
        <dbReference type="ARBA" id="ARBA00024341"/>
    </source>
</evidence>
<proteinExistence type="inferred from homology"/>
<comment type="caution">
    <text evidence="6">The sequence shown here is derived from an EMBL/GenBank/DDBJ whole genome shotgun (WGS) entry which is preliminary data.</text>
</comment>
<dbReference type="Pfam" id="PF00612">
    <property type="entry name" value="IQ"/>
    <property type="match status" value="2"/>
</dbReference>
<protein>
    <recommendedName>
        <fullName evidence="5">DUF4005 domain-containing protein</fullName>
    </recommendedName>
</protein>
<dbReference type="Proteomes" id="UP000091857">
    <property type="component" value="Chromosome 1"/>
</dbReference>
<comment type="similarity">
    <text evidence="2">Belongs to the IQD family.</text>
</comment>
<dbReference type="Gramene" id="Manes.01G183800.2.v8.1">
    <property type="protein sequence ID" value="Manes.01G183800.2.v8.1.CDS"/>
    <property type="gene ID" value="Manes.01G183800.v8.1"/>
</dbReference>
<dbReference type="PANTHER" id="PTHR32295:SF33">
    <property type="entry name" value="PROTEIN IQ-DOMAIN 21"/>
    <property type="match status" value="1"/>
</dbReference>
<dbReference type="Gene3D" id="1.20.5.190">
    <property type="match status" value="1"/>
</dbReference>
<dbReference type="GO" id="GO:0005516">
    <property type="term" value="F:calmodulin binding"/>
    <property type="evidence" value="ECO:0007669"/>
    <property type="project" value="UniProtKB-KW"/>
</dbReference>
<dbReference type="InterPro" id="IPR000048">
    <property type="entry name" value="IQ_motif_EF-hand-BS"/>
</dbReference>
<keyword evidence="7" id="KW-1185">Reference proteome</keyword>
<gene>
    <name evidence="6" type="ORF">MANES_01G183800v8</name>
</gene>
<feature type="compositionally biased region" description="Basic and acidic residues" evidence="4">
    <location>
        <begin position="24"/>
        <end position="41"/>
    </location>
</feature>
<dbReference type="Gramene" id="Manes.01G183800.1.v8.1">
    <property type="protein sequence ID" value="Manes.01G183800.1.v8.1.CDS"/>
    <property type="gene ID" value="Manes.01G183800.v8.1"/>
</dbReference>
<feature type="compositionally biased region" description="Polar residues" evidence="4">
    <location>
        <begin position="55"/>
        <end position="66"/>
    </location>
</feature>
<dbReference type="CDD" id="cd23767">
    <property type="entry name" value="IQCD"/>
    <property type="match status" value="1"/>
</dbReference>
<dbReference type="EMBL" id="CM004387">
    <property type="protein sequence ID" value="OAY61364.1"/>
    <property type="molecule type" value="Genomic_DNA"/>
</dbReference>
<name>A0A2C9WNC3_MANES</name>
<comment type="subunit">
    <text evidence="3">Binds to multiple calmodulin (CaM) in the presence of Ca(2+) and CaM-like proteins.</text>
</comment>
<dbReference type="OrthoDB" id="1915057at2759"/>
<dbReference type="AlphaFoldDB" id="A0A2C9WNC3"/>
<sequence length="455" mass="50772">MGKKGGGWLSSLKKVLKSSSNSKELPERKKDNVEKWQHEAPEVVSFEHFPAESSPDATNEDGTASSPVIEDRNHAIAVAVATAAAAEAAVAAAQAAAKVVRLAGYGRHSKDERAATLIQSNYRGYLARRALRALKGLVRLQALVRGHNVRKQAQMTMRCMQALVRVQARVRARRLQLAHEHLEMKFEEEQEGQRRSVGEGLNYPKSPLKSCGMKVWNNRQQSSERIKENASRKHAAMRRERALAYAYHQQQQNQHQQLLHSDPNDEFYAIGSENVQWGWNWLERWMSSQQPNEASYMKMTASTTTTDDMSEKTVEMDVVTPPVMSNTNKGLLDTSPYPANQQRQSSLNTHVPSYMAPTHSAKAKVRNQATIKQRGPYVAQWNSSTKKGPIVGSSWDSSSSGGGTTIYQAPRSPSPNNNGKRLQSRRNGGYSLDSNDGLEDWRLPPNDGHGWKNAF</sequence>
<evidence type="ECO:0000256" key="3">
    <source>
        <dbReference type="ARBA" id="ARBA00024378"/>
    </source>
</evidence>
<feature type="region of interest" description="Disordered" evidence="4">
    <location>
        <begin position="357"/>
        <end position="455"/>
    </location>
</feature>
<dbReference type="Pfam" id="PF13178">
    <property type="entry name" value="DUF4005"/>
    <property type="match status" value="1"/>
</dbReference>
<reference evidence="7" key="1">
    <citation type="journal article" date="2016" name="Nat. Biotechnol.">
        <title>Sequencing wild and cultivated cassava and related species reveals extensive interspecific hybridization and genetic diversity.</title>
        <authorList>
            <person name="Bredeson J.V."/>
            <person name="Lyons J.B."/>
            <person name="Prochnik S.E."/>
            <person name="Wu G.A."/>
            <person name="Ha C.M."/>
            <person name="Edsinger-Gonzales E."/>
            <person name="Grimwood J."/>
            <person name="Schmutz J."/>
            <person name="Rabbi I.Y."/>
            <person name="Egesi C."/>
            <person name="Nauluvula P."/>
            <person name="Lebot V."/>
            <person name="Ndunguru J."/>
            <person name="Mkamilo G."/>
            <person name="Bart R.S."/>
            <person name="Setter T.L."/>
            <person name="Gleadow R.M."/>
            <person name="Kulakow P."/>
            <person name="Ferguson M.E."/>
            <person name="Rounsley S."/>
            <person name="Rokhsar D.S."/>
        </authorList>
    </citation>
    <scope>NUCLEOTIDE SEQUENCE [LARGE SCALE GENOMIC DNA]</scope>
    <source>
        <strain evidence="7">cv. AM560-2</strain>
    </source>
</reference>